<keyword evidence="7" id="KW-0132">Cell division</keyword>
<evidence type="ECO:0000256" key="4">
    <source>
        <dbReference type="ARBA" id="ARBA00016065"/>
    </source>
</evidence>
<feature type="compositionally biased region" description="Acidic residues" evidence="11">
    <location>
        <begin position="639"/>
        <end position="650"/>
    </location>
</feature>
<evidence type="ECO:0000256" key="8">
    <source>
        <dbReference type="ARBA" id="ARBA00022776"/>
    </source>
</evidence>
<evidence type="ECO:0000256" key="5">
    <source>
        <dbReference type="ARBA" id="ARBA00022454"/>
    </source>
</evidence>
<evidence type="ECO:0000256" key="9">
    <source>
        <dbReference type="ARBA" id="ARBA00023067"/>
    </source>
</evidence>
<dbReference type="PANTHER" id="PTHR13108:SF9">
    <property type="entry name" value="CONDENSIN COMPLEX SUBUNIT 2"/>
    <property type="match status" value="1"/>
</dbReference>
<comment type="caution">
    <text evidence="12">The sequence shown here is derived from an EMBL/GenBank/DDBJ whole genome shotgun (WGS) entry which is preliminary data.</text>
</comment>
<dbReference type="AlphaFoldDB" id="A0A836C351"/>
<dbReference type="PANTHER" id="PTHR13108">
    <property type="entry name" value="CONDENSIN COMPLEX SUBUNIT 2"/>
    <property type="match status" value="1"/>
</dbReference>
<reference evidence="12" key="1">
    <citation type="journal article" date="2020" name="bioRxiv">
        <title>Comparative genomics of Chlamydomonas.</title>
        <authorList>
            <person name="Craig R.J."/>
            <person name="Hasan A.R."/>
            <person name="Ness R.W."/>
            <person name="Keightley P.D."/>
        </authorList>
    </citation>
    <scope>NUCLEOTIDE SEQUENCE</scope>
    <source>
        <strain evidence="12">CCAP 11/70</strain>
    </source>
</reference>
<feature type="compositionally biased region" description="Gly residues" evidence="11">
    <location>
        <begin position="326"/>
        <end position="335"/>
    </location>
</feature>
<feature type="compositionally biased region" description="Gly residues" evidence="11">
    <location>
        <begin position="295"/>
        <end position="304"/>
    </location>
</feature>
<dbReference type="OrthoDB" id="362021at2759"/>
<keyword evidence="9" id="KW-0226">DNA condensation</keyword>
<name>A0A836C351_9CHLO</name>
<evidence type="ECO:0000256" key="1">
    <source>
        <dbReference type="ARBA" id="ARBA00004286"/>
    </source>
</evidence>
<keyword evidence="10" id="KW-0131">Cell cycle</keyword>
<evidence type="ECO:0000256" key="10">
    <source>
        <dbReference type="ARBA" id="ARBA00023306"/>
    </source>
</evidence>
<feature type="region of interest" description="Disordered" evidence="11">
    <location>
        <begin position="82"/>
        <end position="137"/>
    </location>
</feature>
<dbReference type="GO" id="GO:0000796">
    <property type="term" value="C:condensin complex"/>
    <property type="evidence" value="ECO:0007669"/>
    <property type="project" value="InterPro"/>
</dbReference>
<comment type="similarity">
    <text evidence="3">Belongs to the CND2 (condensin subunit 2) family.</text>
</comment>
<comment type="subcellular location">
    <subcellularLocation>
        <location evidence="1">Chromosome</location>
    </subcellularLocation>
    <subcellularLocation>
        <location evidence="2">Cytoplasm</location>
    </subcellularLocation>
</comment>
<dbReference type="GO" id="GO:0003682">
    <property type="term" value="F:chromatin binding"/>
    <property type="evidence" value="ECO:0007669"/>
    <property type="project" value="TreeGrafter"/>
</dbReference>
<keyword evidence="13" id="KW-1185">Reference proteome</keyword>
<evidence type="ECO:0000256" key="7">
    <source>
        <dbReference type="ARBA" id="ARBA00022618"/>
    </source>
</evidence>
<dbReference type="GO" id="GO:0007076">
    <property type="term" value="P:mitotic chromosome condensation"/>
    <property type="evidence" value="ECO:0007669"/>
    <property type="project" value="InterPro"/>
</dbReference>
<evidence type="ECO:0000313" key="12">
    <source>
        <dbReference type="EMBL" id="KAG2497304.1"/>
    </source>
</evidence>
<dbReference type="EMBL" id="JAEHOE010000015">
    <property type="protein sequence ID" value="KAG2497304.1"/>
    <property type="molecule type" value="Genomic_DNA"/>
</dbReference>
<feature type="region of interest" description="Disordered" evidence="11">
    <location>
        <begin position="293"/>
        <end position="349"/>
    </location>
</feature>
<feature type="region of interest" description="Disordered" evidence="11">
    <location>
        <begin position="559"/>
        <end position="665"/>
    </location>
</feature>
<keyword evidence="6" id="KW-0963">Cytoplasm</keyword>
<dbReference type="GO" id="GO:0005737">
    <property type="term" value="C:cytoplasm"/>
    <property type="evidence" value="ECO:0007669"/>
    <property type="project" value="UniProtKB-SubCell"/>
</dbReference>
<dbReference type="Pfam" id="PF05786">
    <property type="entry name" value="Cnd2"/>
    <property type="match status" value="1"/>
</dbReference>
<sequence>MSAEEARRLLQQATEQVVANKITPGNSFSYQVFDALTTLVFSERAKGENHFADAGMALDTSIRVYGKKVDYVKQIAYELLRGQKPSTKDGDGDDEEERDQGEGQEGAEPGEGGAGADAAKPKKPRKPNSAQPEATLVCDEELRQRVKEVTFDSDPFFTRTSRLIDEDSPQGLLLHSLPMFGGWHIAFDANIRPQAQDEVNTDAIPGAVVDLGMLPGARRLLETASTAALNPSLPKLYSLLQAQSGLEAALPSPQELLAAALAENDRGRMRAQHDAAVQGAVQYANDAMDVDTMDVGGGPAGPQGGEEEDFQPAYSHGGADDDDGDAGGGYAGADGGYDSPGFGGGARYDGEAEEDEFHSALGGSMGGSVGMRSSMGGAASGSVGVGTQRRDSLALGSIREEDSRADSELASMLARPATSAATAPGKAKSWWKLPPARAAAAKTRGPRAAVEKKVLSYAEWRNRPRPEPRLESAASQCFKTRKDRTAELFLPPPEPVRTGVLFGFRSMEGLPGSSSLPYGGKGGVGVFGLGGGDAAAVPHWAAASSSPLFETWRALLEEEEAKDKQERRAARATARQSLGAAGGLTPGGGAAGGPAASGTEGPFGGDGEEFGSGAGGGSPGAYDDAGDDDGGAPYYGGLSEDDNDEEEDEGAGTQRTLEELLQPPRPRVQRLAVKFDKTAGVADMAALKRNMTASLKQLAVSGPRRKSAPSPAPGTLSFQAVLDQVAATAAAASGQAGGSGGANTNNSGAGGSLFGGGSGPLEGVTTHVAFICLLHLANERGLALSNGGSMDTLLVTELGDLAAAR</sequence>
<keyword evidence="8" id="KW-0498">Mitosis</keyword>
<proteinExistence type="inferred from homology"/>
<evidence type="ECO:0000313" key="13">
    <source>
        <dbReference type="Proteomes" id="UP000612055"/>
    </source>
</evidence>
<dbReference type="GO" id="GO:0051301">
    <property type="term" value="P:cell division"/>
    <property type="evidence" value="ECO:0007669"/>
    <property type="project" value="UniProtKB-KW"/>
</dbReference>
<evidence type="ECO:0000256" key="3">
    <source>
        <dbReference type="ARBA" id="ARBA00009471"/>
    </source>
</evidence>
<dbReference type="Proteomes" id="UP000612055">
    <property type="component" value="Unassembled WGS sequence"/>
</dbReference>
<protein>
    <recommendedName>
        <fullName evidence="4">Condensin complex subunit 2</fullName>
    </recommendedName>
</protein>
<accession>A0A836C351</accession>
<dbReference type="InterPro" id="IPR022816">
    <property type="entry name" value="Condensin_barren_su2"/>
</dbReference>
<evidence type="ECO:0000256" key="11">
    <source>
        <dbReference type="SAM" id="MobiDB-lite"/>
    </source>
</evidence>
<feature type="compositionally biased region" description="Gly residues" evidence="11">
    <location>
        <begin position="580"/>
        <end position="592"/>
    </location>
</feature>
<evidence type="ECO:0000256" key="2">
    <source>
        <dbReference type="ARBA" id="ARBA00004496"/>
    </source>
</evidence>
<gene>
    <name evidence="12" type="ORF">HYH03_004887</name>
</gene>
<organism evidence="12 13">
    <name type="scientific">Edaphochlamys debaryana</name>
    <dbReference type="NCBI Taxonomy" id="47281"/>
    <lineage>
        <taxon>Eukaryota</taxon>
        <taxon>Viridiplantae</taxon>
        <taxon>Chlorophyta</taxon>
        <taxon>core chlorophytes</taxon>
        <taxon>Chlorophyceae</taxon>
        <taxon>CS clade</taxon>
        <taxon>Chlamydomonadales</taxon>
        <taxon>Chlamydomonadales incertae sedis</taxon>
        <taxon>Edaphochlamys</taxon>
    </lineage>
</organism>
<evidence type="ECO:0000256" key="6">
    <source>
        <dbReference type="ARBA" id="ARBA00022490"/>
    </source>
</evidence>
<feature type="compositionally biased region" description="Gly residues" evidence="11">
    <location>
        <begin position="601"/>
        <end position="619"/>
    </location>
</feature>
<keyword evidence="5" id="KW-0158">Chromosome</keyword>